<dbReference type="EMBL" id="JAQQAF010000006">
    <property type="protein sequence ID" value="KAJ8478940.1"/>
    <property type="molecule type" value="Genomic_DNA"/>
</dbReference>
<dbReference type="Pfam" id="PF22910">
    <property type="entry name" value="EDR4-like_1st"/>
    <property type="match status" value="1"/>
</dbReference>
<dbReference type="InterPro" id="IPR055126">
    <property type="entry name" value="EDR4-like_N"/>
</dbReference>
<organism evidence="4 5">
    <name type="scientific">Ensete ventricosum</name>
    <name type="common">Abyssinian banana</name>
    <name type="synonym">Musa ensete</name>
    <dbReference type="NCBI Taxonomy" id="4639"/>
    <lineage>
        <taxon>Eukaryota</taxon>
        <taxon>Viridiplantae</taxon>
        <taxon>Streptophyta</taxon>
        <taxon>Embryophyta</taxon>
        <taxon>Tracheophyta</taxon>
        <taxon>Spermatophyta</taxon>
        <taxon>Magnoliopsida</taxon>
        <taxon>Liliopsida</taxon>
        <taxon>Zingiberales</taxon>
        <taxon>Musaceae</taxon>
        <taxon>Ensete</taxon>
    </lineage>
</organism>
<evidence type="ECO:0008006" key="6">
    <source>
        <dbReference type="Google" id="ProtNLM"/>
    </source>
</evidence>
<feature type="region of interest" description="Disordered" evidence="1">
    <location>
        <begin position="211"/>
        <end position="246"/>
    </location>
</feature>
<evidence type="ECO:0000313" key="5">
    <source>
        <dbReference type="Proteomes" id="UP001222027"/>
    </source>
</evidence>
<accession>A0AAV8PC45</accession>
<dbReference type="InterPro" id="IPR021480">
    <property type="entry name" value="Zinc_ribbon_12"/>
</dbReference>
<dbReference type="Proteomes" id="UP001222027">
    <property type="component" value="Unassembled WGS sequence"/>
</dbReference>
<evidence type="ECO:0000313" key="4">
    <source>
        <dbReference type="EMBL" id="KAJ8478940.1"/>
    </source>
</evidence>
<feature type="region of interest" description="Disordered" evidence="1">
    <location>
        <begin position="81"/>
        <end position="126"/>
    </location>
</feature>
<reference evidence="4 5" key="1">
    <citation type="submission" date="2022-12" db="EMBL/GenBank/DDBJ databases">
        <title>Chromosome-scale assembly of the Ensete ventricosum genome.</title>
        <authorList>
            <person name="Dussert Y."/>
            <person name="Stocks J."/>
            <person name="Wendawek A."/>
            <person name="Woldeyes F."/>
            <person name="Nichols R.A."/>
            <person name="Borrell J.S."/>
        </authorList>
    </citation>
    <scope>NUCLEOTIDE SEQUENCE [LARGE SCALE GENOMIC DNA]</scope>
    <source>
        <strain evidence="5">cv. Maze</strain>
        <tissue evidence="4">Seeds</tissue>
    </source>
</reference>
<name>A0AAV8PC45_ENSVE</name>
<evidence type="ECO:0000259" key="2">
    <source>
        <dbReference type="Pfam" id="PF11331"/>
    </source>
</evidence>
<evidence type="ECO:0000256" key="1">
    <source>
        <dbReference type="SAM" id="MobiDB-lite"/>
    </source>
</evidence>
<feature type="domain" description="Enhanced disease resistance 4-like N-terminal" evidence="3">
    <location>
        <begin position="10"/>
        <end position="42"/>
    </location>
</feature>
<feature type="compositionally biased region" description="Polar residues" evidence="1">
    <location>
        <begin position="621"/>
        <end position="637"/>
    </location>
</feature>
<evidence type="ECO:0000259" key="3">
    <source>
        <dbReference type="Pfam" id="PF22910"/>
    </source>
</evidence>
<dbReference type="InterPro" id="IPR040244">
    <property type="entry name" value="EDR4-like"/>
</dbReference>
<dbReference type="PANTHER" id="PTHR31105">
    <property type="entry name" value="EXTRA-LARGE G-PROTEIN-LIKE"/>
    <property type="match status" value="1"/>
</dbReference>
<feature type="region of interest" description="Disordered" evidence="1">
    <location>
        <begin position="618"/>
        <end position="655"/>
    </location>
</feature>
<feature type="compositionally biased region" description="Basic and acidic residues" evidence="1">
    <location>
        <begin position="225"/>
        <end position="246"/>
    </location>
</feature>
<dbReference type="AlphaFoldDB" id="A0AAV8PC45"/>
<comment type="caution">
    <text evidence="4">The sequence shown here is derived from an EMBL/GenBank/DDBJ whole genome shotgun (WGS) entry which is preliminary data.</text>
</comment>
<dbReference type="Pfam" id="PF11331">
    <property type="entry name" value="Zn_ribbon_12"/>
    <property type="match status" value="1"/>
</dbReference>
<feature type="compositionally biased region" description="Polar residues" evidence="1">
    <location>
        <begin position="108"/>
        <end position="120"/>
    </location>
</feature>
<feature type="compositionally biased region" description="Polar residues" evidence="1">
    <location>
        <begin position="645"/>
        <end position="655"/>
    </location>
</feature>
<feature type="domain" description="Probable zinc-ribbon" evidence="2">
    <location>
        <begin position="459"/>
        <end position="498"/>
    </location>
</feature>
<sequence length="863" mass="95430">MAEGGGEEIKVRVVLCPNCQKLLPELANLSVYRCGGCGATLQVKRPVSVSEASEQSERVNAKYLEVLKNSSEKKRVVLDAKLETDREGNGAESMGQEDVGPKRAESSHGISVSETEQTIVSKEDDSLRLEDSAKGCVAQSKGDDCQHEAILPVHNLGENAEALIKASLHDGDKTEQSVGMFFRAQQAQVQKGEEDINPKAFEAEIQRDHYLDEGPSDYHQNSRRVCADDDRDRRQDGAGAGKDQDRAELLRTIEELRKQVQRTCEVSSKQKLSATVDRMTACASKFPDRSWSLKHNPSRRPATLQDHNGNMLDAYPNMRGLNDMPGFGDPLARRRAPFQLGGEYPQRLADNYLKGHLDPDPIVTCNQEAFYHKPACSCACCYHRQFSVLARRPPTTFGHQRVPCFVNNHELHSVDAPSIFGSRSYNSRSRNPSFHSNEPQAYQRAMFSKNVGRSCQPFAGAAPFMVCCNCFELLELPAKLLFSRKRRFNLRCGACSKVNLVQRDGSRVVASGLAPTSSLSSKNNDIGCSPGNYVQSTDEKLVLPYIVTSSDNEMIERAHGLKNLDELEKIKGPPSSSTMSEHADTSDNIFSQDVPASSDIPLEPRVISRVPSLPIHKHLGSSLSDQANDASGTGSCSRRSEQDKNMPSSTKFRQNSVKDVTMATEMDVSVNEFPNANSSHDYSDMISEHDVQPRAIKAGDSFLAGLKKSFRFHKAMGTGDSKVSVNGHPIPDRLVKKAEKQAGLIYPGDYWYDYHAGFWGVIGHPCHGIIPPFIEEFNYPMPKNCGRGNTGVIVNGRELHHKDLDLLIRRGLPSTPGSYKIEISGRVWDESSGEELDSLGKLAPTVERKKHGFGMWIPRVLAK</sequence>
<proteinExistence type="predicted"/>
<dbReference type="GO" id="GO:1900150">
    <property type="term" value="P:regulation of defense response to fungus"/>
    <property type="evidence" value="ECO:0007669"/>
    <property type="project" value="InterPro"/>
</dbReference>
<dbReference type="PANTHER" id="PTHR31105:SF42">
    <property type="entry name" value="OS02G0258300 PROTEIN"/>
    <property type="match status" value="1"/>
</dbReference>
<protein>
    <recommendedName>
        <fullName evidence="6">Zinc-ribbon domain-containing protein</fullName>
    </recommendedName>
</protein>
<gene>
    <name evidence="4" type="ORF">OPV22_022667</name>
</gene>
<keyword evidence="5" id="KW-1185">Reference proteome</keyword>